<organism evidence="1 2">
    <name type="scientific">Salinithrix halophila</name>
    <dbReference type="NCBI Taxonomy" id="1485204"/>
    <lineage>
        <taxon>Bacteria</taxon>
        <taxon>Bacillati</taxon>
        <taxon>Bacillota</taxon>
        <taxon>Bacilli</taxon>
        <taxon>Bacillales</taxon>
        <taxon>Thermoactinomycetaceae</taxon>
        <taxon>Salinithrix</taxon>
    </lineage>
</organism>
<evidence type="ECO:0000313" key="2">
    <source>
        <dbReference type="Proteomes" id="UP001595843"/>
    </source>
</evidence>
<dbReference type="EMBL" id="JBHSAP010000001">
    <property type="protein sequence ID" value="MFC4075215.1"/>
    <property type="molecule type" value="Genomic_DNA"/>
</dbReference>
<gene>
    <name evidence="1" type="ORF">ACFOUO_00050</name>
</gene>
<evidence type="ECO:0008006" key="3">
    <source>
        <dbReference type="Google" id="ProtNLM"/>
    </source>
</evidence>
<keyword evidence="2" id="KW-1185">Reference proteome</keyword>
<dbReference type="Proteomes" id="UP001595843">
    <property type="component" value="Unassembled WGS sequence"/>
</dbReference>
<sequence length="55" mass="6095">MAEQPDPTKQAVIILEDGTEYRPPNPPNIKPEPIRITGVSYDEYDGKNAAKIKAN</sequence>
<evidence type="ECO:0000313" key="1">
    <source>
        <dbReference type="EMBL" id="MFC4075215.1"/>
    </source>
</evidence>
<name>A0ABV8J9R1_9BACL</name>
<dbReference type="RefSeq" id="WP_380700920.1">
    <property type="nucleotide sequence ID" value="NZ_JBHSAP010000001.1"/>
</dbReference>
<reference evidence="2" key="1">
    <citation type="journal article" date="2019" name="Int. J. Syst. Evol. Microbiol.">
        <title>The Global Catalogue of Microorganisms (GCM) 10K type strain sequencing project: providing services to taxonomists for standard genome sequencing and annotation.</title>
        <authorList>
            <consortium name="The Broad Institute Genomics Platform"/>
            <consortium name="The Broad Institute Genome Sequencing Center for Infectious Disease"/>
            <person name="Wu L."/>
            <person name="Ma J."/>
        </authorList>
    </citation>
    <scope>NUCLEOTIDE SEQUENCE [LARGE SCALE GENOMIC DNA]</scope>
    <source>
        <strain evidence="2">IBRC-M 10813</strain>
    </source>
</reference>
<accession>A0ABV8J9R1</accession>
<comment type="caution">
    <text evidence="1">The sequence shown here is derived from an EMBL/GenBank/DDBJ whole genome shotgun (WGS) entry which is preliminary data.</text>
</comment>
<proteinExistence type="predicted"/>
<protein>
    <recommendedName>
        <fullName evidence="3">YjzC-like protein</fullName>
    </recommendedName>
</protein>